<keyword evidence="2" id="KW-1185">Reference proteome</keyword>
<dbReference type="EMBL" id="CM044708">
    <property type="protein sequence ID" value="KAI5648013.1"/>
    <property type="molecule type" value="Genomic_DNA"/>
</dbReference>
<dbReference type="Proteomes" id="UP001060085">
    <property type="component" value="Linkage Group LG08"/>
</dbReference>
<organism evidence="1 2">
    <name type="scientific">Catharanthus roseus</name>
    <name type="common">Madagascar periwinkle</name>
    <name type="synonym">Vinca rosea</name>
    <dbReference type="NCBI Taxonomy" id="4058"/>
    <lineage>
        <taxon>Eukaryota</taxon>
        <taxon>Viridiplantae</taxon>
        <taxon>Streptophyta</taxon>
        <taxon>Embryophyta</taxon>
        <taxon>Tracheophyta</taxon>
        <taxon>Spermatophyta</taxon>
        <taxon>Magnoliopsida</taxon>
        <taxon>eudicotyledons</taxon>
        <taxon>Gunneridae</taxon>
        <taxon>Pentapetalae</taxon>
        <taxon>asterids</taxon>
        <taxon>lamiids</taxon>
        <taxon>Gentianales</taxon>
        <taxon>Apocynaceae</taxon>
        <taxon>Rauvolfioideae</taxon>
        <taxon>Vinceae</taxon>
        <taxon>Catharanthinae</taxon>
        <taxon>Catharanthus</taxon>
    </lineage>
</organism>
<accession>A0ACB9ZKQ3</accession>
<evidence type="ECO:0000313" key="2">
    <source>
        <dbReference type="Proteomes" id="UP001060085"/>
    </source>
</evidence>
<proteinExistence type="predicted"/>
<evidence type="ECO:0000313" key="1">
    <source>
        <dbReference type="EMBL" id="KAI5648013.1"/>
    </source>
</evidence>
<reference evidence="2" key="1">
    <citation type="journal article" date="2023" name="Nat. Plants">
        <title>Single-cell RNA sequencing provides a high-resolution roadmap for understanding the multicellular compartmentation of specialized metabolism.</title>
        <authorList>
            <person name="Sun S."/>
            <person name="Shen X."/>
            <person name="Li Y."/>
            <person name="Li Y."/>
            <person name="Wang S."/>
            <person name="Li R."/>
            <person name="Zhang H."/>
            <person name="Shen G."/>
            <person name="Guo B."/>
            <person name="Wei J."/>
            <person name="Xu J."/>
            <person name="St-Pierre B."/>
            <person name="Chen S."/>
            <person name="Sun C."/>
        </authorList>
    </citation>
    <scope>NUCLEOTIDE SEQUENCE [LARGE SCALE GENOMIC DNA]</scope>
</reference>
<name>A0ACB9ZKQ3_CATRO</name>
<gene>
    <name evidence="1" type="ORF">M9H77_34018</name>
</gene>
<comment type="caution">
    <text evidence="1">The sequence shown here is derived from an EMBL/GenBank/DDBJ whole genome shotgun (WGS) entry which is preliminary data.</text>
</comment>
<protein>
    <submittedName>
        <fullName evidence="1">Uncharacterized protein</fullName>
    </submittedName>
</protein>
<sequence>MPYATGGAASNECDLRLGLLNCKLNVFTEDRRRTKEAVMKARSHKLPLNDEICAGFRNPCKTTSANITIFCSDGENSLKNKKRQFFSSFLYLSHSFCWPDISDDREVIWGGSFRCDITSKMASSRREEKDEVGIRPNFSFPLQPNDVNGPQPWSKVFLTGSRDARAVQRVSREEKKRERNRERGLPVISVTAEAFSEGITPDHPLAYLQRLDAALSLLGDRLHFW</sequence>